<comment type="function">
    <text evidence="1">Involved in taxis signal transduction.</text>
</comment>
<dbReference type="GeneID" id="78820632"/>
<dbReference type="RefSeq" id="WP_274325902.1">
    <property type="nucleotide sequence ID" value="NZ_CP118158.1"/>
</dbReference>
<gene>
    <name evidence="2" type="ORF">ACFQMA_10960</name>
</gene>
<comment type="subunit">
    <text evidence="1">Interacts with chemotaxis (Che) proteins as well as flagella accessory (Fla) proteins.</text>
</comment>
<dbReference type="Proteomes" id="UP001596432">
    <property type="component" value="Unassembled WGS sequence"/>
</dbReference>
<name>A0ABD5Y3L9_9EURY</name>
<comment type="caution">
    <text evidence="2">The sequence shown here is derived from an EMBL/GenBank/DDBJ whole genome shotgun (WGS) entry which is preliminary data.</text>
</comment>
<dbReference type="GO" id="GO:0006935">
    <property type="term" value="P:chemotaxis"/>
    <property type="evidence" value="ECO:0007669"/>
    <property type="project" value="UniProtKB-UniRule"/>
</dbReference>
<evidence type="ECO:0000313" key="2">
    <source>
        <dbReference type="EMBL" id="MFC7140344.1"/>
    </source>
</evidence>
<evidence type="ECO:0000313" key="3">
    <source>
        <dbReference type="Proteomes" id="UP001596432"/>
    </source>
</evidence>
<proteinExistence type="predicted"/>
<dbReference type="PANTHER" id="PTHR42201:SF1">
    <property type="entry name" value="TAXIS PROTEIN"/>
    <property type="match status" value="1"/>
</dbReference>
<dbReference type="InterPro" id="IPR007381">
    <property type="entry name" value="CheF1/F2"/>
</dbReference>
<keyword evidence="1" id="KW-0145">Chemotaxis</keyword>
<dbReference type="EMBL" id="JBHTAS010000001">
    <property type="protein sequence ID" value="MFC7140344.1"/>
    <property type="molecule type" value="Genomic_DNA"/>
</dbReference>
<evidence type="ECO:0000256" key="1">
    <source>
        <dbReference type="PIRNR" id="PIRNR026802"/>
    </source>
</evidence>
<dbReference type="PIRSF" id="PIRSF026802">
    <property type="entry name" value="UCP026802"/>
    <property type="match status" value="1"/>
</dbReference>
<dbReference type="Pfam" id="PF04283">
    <property type="entry name" value="CheF-arch"/>
    <property type="match status" value="1"/>
</dbReference>
<protein>
    <recommendedName>
        <fullName evidence="1">Taxis protein CheF</fullName>
    </recommendedName>
</protein>
<accession>A0ABD5Y3L9</accession>
<organism evidence="2 3">
    <name type="scientific">Halosimplex aquaticum</name>
    <dbReference type="NCBI Taxonomy" id="3026162"/>
    <lineage>
        <taxon>Archaea</taxon>
        <taxon>Methanobacteriati</taxon>
        <taxon>Methanobacteriota</taxon>
        <taxon>Stenosarchaea group</taxon>
        <taxon>Halobacteria</taxon>
        <taxon>Halobacteriales</taxon>
        <taxon>Haloarculaceae</taxon>
        <taxon>Halosimplex</taxon>
    </lineage>
</organism>
<dbReference type="AlphaFoldDB" id="A0ABD5Y3L9"/>
<dbReference type="PANTHER" id="PTHR42201">
    <property type="entry name" value="TAXIS PROTEIN"/>
    <property type="match status" value="1"/>
</dbReference>
<reference evidence="2 3" key="1">
    <citation type="journal article" date="2019" name="Int. J. Syst. Evol. Microbiol.">
        <title>The Global Catalogue of Microorganisms (GCM) 10K type strain sequencing project: providing services to taxonomists for standard genome sequencing and annotation.</title>
        <authorList>
            <consortium name="The Broad Institute Genomics Platform"/>
            <consortium name="The Broad Institute Genome Sequencing Center for Infectious Disease"/>
            <person name="Wu L."/>
            <person name="Ma J."/>
        </authorList>
    </citation>
    <scope>NUCLEOTIDE SEQUENCE [LARGE SCALE GENOMIC DNA]</scope>
    <source>
        <strain evidence="2 3">XZYJT29</strain>
    </source>
</reference>
<keyword evidence="3" id="KW-1185">Reference proteome</keyword>
<sequence length="286" mass="31608">MSNSEKKVTDVQGRYMQAVADGYERDDATWESCRIVLTTERLVLISEGKLTIPLGDVDEIGVRADVNQHAAGVASYLGLSVGEDVVLVSAAEHDEFETDFYHACLNGEILYVDHPAVEGGVVQGTDWTKARIRITDEDVRLALANGERVVIERDDIGEVETDERQAAGEERRIIEVEHSEGEISVETHVTGDAYDLSVLRQVLEEGVERNRADIDLGPVEKQVVMALHSGVSPFEIPEFVGSEVAEIEEIFDRLIELDVIEVVRERTEVEMTARGRSVAGDTMGEQ</sequence>